<comment type="caution">
    <text evidence="1">The sequence shown here is derived from an EMBL/GenBank/DDBJ whole genome shotgun (WGS) entry which is preliminary data.</text>
</comment>
<reference evidence="1" key="1">
    <citation type="journal article" date="2021" name="New Phytol.">
        <title>Evolutionary innovations through gain and loss of genes in the ectomycorrhizal Boletales.</title>
        <authorList>
            <person name="Wu G."/>
            <person name="Miyauchi S."/>
            <person name="Morin E."/>
            <person name="Kuo A."/>
            <person name="Drula E."/>
            <person name="Varga T."/>
            <person name="Kohler A."/>
            <person name="Feng B."/>
            <person name="Cao Y."/>
            <person name="Lipzen A."/>
            <person name="Daum C."/>
            <person name="Hundley H."/>
            <person name="Pangilinan J."/>
            <person name="Johnson J."/>
            <person name="Barry K."/>
            <person name="LaButti K."/>
            <person name="Ng V."/>
            <person name="Ahrendt S."/>
            <person name="Min B."/>
            <person name="Choi I.G."/>
            <person name="Park H."/>
            <person name="Plett J.M."/>
            <person name="Magnuson J."/>
            <person name="Spatafora J.W."/>
            <person name="Nagy L.G."/>
            <person name="Henrissat B."/>
            <person name="Grigoriev I.V."/>
            <person name="Yang Z.L."/>
            <person name="Xu J."/>
            <person name="Martin F.M."/>
        </authorList>
    </citation>
    <scope>NUCLEOTIDE SEQUENCE</scope>
    <source>
        <strain evidence="1">ATCC 28755</strain>
    </source>
</reference>
<evidence type="ECO:0000313" key="2">
    <source>
        <dbReference type="Proteomes" id="UP000790377"/>
    </source>
</evidence>
<gene>
    <name evidence="1" type="ORF">BJ138DRAFT_1154562</name>
</gene>
<name>A0ACB8A9J4_9AGAM</name>
<dbReference type="Proteomes" id="UP000790377">
    <property type="component" value="Unassembled WGS sequence"/>
</dbReference>
<accession>A0ACB8A9J4</accession>
<evidence type="ECO:0000313" key="1">
    <source>
        <dbReference type="EMBL" id="KAH7909739.1"/>
    </source>
</evidence>
<keyword evidence="2" id="KW-1185">Reference proteome</keyword>
<organism evidence="1 2">
    <name type="scientific">Hygrophoropsis aurantiaca</name>
    <dbReference type="NCBI Taxonomy" id="72124"/>
    <lineage>
        <taxon>Eukaryota</taxon>
        <taxon>Fungi</taxon>
        <taxon>Dikarya</taxon>
        <taxon>Basidiomycota</taxon>
        <taxon>Agaricomycotina</taxon>
        <taxon>Agaricomycetes</taxon>
        <taxon>Agaricomycetidae</taxon>
        <taxon>Boletales</taxon>
        <taxon>Coniophorineae</taxon>
        <taxon>Hygrophoropsidaceae</taxon>
        <taxon>Hygrophoropsis</taxon>
    </lineage>
</organism>
<dbReference type="EMBL" id="MU267744">
    <property type="protein sequence ID" value="KAH7909739.1"/>
    <property type="molecule type" value="Genomic_DNA"/>
</dbReference>
<sequence>MTRLTRAVARRPYTSKPIQEPVTPLSVPEAVARAQEQIDKEIASLTKRLLELRSRRNAITCISTLPPELLAKVFMDCAVQAYQRGKYNRPMSLTWVHVTHVCRHWRQVALGFPSLWTLLVPENPRWTEEMLIRSKMAPLVIDVDLSHLPFKNLSDSTSRALKHISRVQELRLVLPPEETSPFKAFLRSPAPLLKSLALSDTPERVAWYPHTTSIQEDLFSGHTPNLRKVSLERCQMSWPSTLLVNLTHLDIRHAVPQFRPSLSQLLSSLNRIPALRSCMLVDALPHFPENVTSVSSVPTEDQVPLLALELLRLEGSLLECVQVLAHLRYPKNAILKLNCFATRPDGQDFSPLFPFISQPGRCNIDSSLPACATFQSMFIYPRMFRSLGSYGVHVWFDTLEQPSGSIVSRSSDYLTELCGADGDCLFALNASWRTHSPMSPIFSICGVLPLSNIRNLVVSNRSELSEGFWSQTFHNSRNLKNITLINSSIQGFVKALAKDALGGHQPGENTILLPSLDSITLDLVHFDETGDIGGYRGVTPMDLRDALTARANQGVEIQRLSITGCCNLSSDDVNLLEKVVVDLVWDSYEHYDEDDEDEEDEDEAEDKGGYYL</sequence>
<protein>
    <submittedName>
        <fullName evidence="1">Uncharacterized protein</fullName>
    </submittedName>
</protein>
<proteinExistence type="predicted"/>